<organism evidence="2 3">
    <name type="scientific">Athelia psychrophila</name>
    <dbReference type="NCBI Taxonomy" id="1759441"/>
    <lineage>
        <taxon>Eukaryota</taxon>
        <taxon>Fungi</taxon>
        <taxon>Dikarya</taxon>
        <taxon>Basidiomycota</taxon>
        <taxon>Agaricomycotina</taxon>
        <taxon>Agaricomycetes</taxon>
        <taxon>Agaricomycetidae</taxon>
        <taxon>Atheliales</taxon>
        <taxon>Atheliaceae</taxon>
        <taxon>Athelia</taxon>
    </lineage>
</organism>
<dbReference type="Proteomes" id="UP000076532">
    <property type="component" value="Unassembled WGS sequence"/>
</dbReference>
<sequence>MWREWRIGRSRLMLKRGQVEQRHEISAPRSLTSPAPLQAHTPSRCPLLAAGAPPYVLGAWCMTAHDPDKHIASVALRPLLRILKQGRGTCCHFYVAALNTTPRAAGEEKDGEESEEGETDRNGFTRGRSRGSWVHTIPHLTSQYTTVLFRSILSCTGGAVVTQNFSQKDTTYEANQSCEVRGKDRARVNRRNGSRQRARHVATNNC</sequence>
<name>A0A166G4S6_9AGAM</name>
<evidence type="ECO:0000313" key="2">
    <source>
        <dbReference type="EMBL" id="KZP17472.1"/>
    </source>
</evidence>
<evidence type="ECO:0000313" key="3">
    <source>
        <dbReference type="Proteomes" id="UP000076532"/>
    </source>
</evidence>
<gene>
    <name evidence="2" type="ORF">FIBSPDRAFT_894217</name>
</gene>
<proteinExistence type="predicted"/>
<dbReference type="AlphaFoldDB" id="A0A166G4S6"/>
<feature type="compositionally biased region" description="Basic residues" evidence="1">
    <location>
        <begin position="188"/>
        <end position="200"/>
    </location>
</feature>
<feature type="region of interest" description="Disordered" evidence="1">
    <location>
        <begin position="103"/>
        <end position="131"/>
    </location>
</feature>
<accession>A0A166G4S6</accession>
<feature type="region of interest" description="Disordered" evidence="1">
    <location>
        <begin position="186"/>
        <end position="206"/>
    </location>
</feature>
<reference evidence="2 3" key="1">
    <citation type="journal article" date="2016" name="Mol. Biol. Evol.">
        <title>Comparative Genomics of Early-Diverging Mushroom-Forming Fungi Provides Insights into the Origins of Lignocellulose Decay Capabilities.</title>
        <authorList>
            <person name="Nagy L.G."/>
            <person name="Riley R."/>
            <person name="Tritt A."/>
            <person name="Adam C."/>
            <person name="Daum C."/>
            <person name="Floudas D."/>
            <person name="Sun H."/>
            <person name="Yadav J.S."/>
            <person name="Pangilinan J."/>
            <person name="Larsson K.H."/>
            <person name="Matsuura K."/>
            <person name="Barry K."/>
            <person name="Labutti K."/>
            <person name="Kuo R."/>
            <person name="Ohm R.A."/>
            <person name="Bhattacharya S.S."/>
            <person name="Shirouzu T."/>
            <person name="Yoshinaga Y."/>
            <person name="Martin F.M."/>
            <person name="Grigoriev I.V."/>
            <person name="Hibbett D.S."/>
        </authorList>
    </citation>
    <scope>NUCLEOTIDE SEQUENCE [LARGE SCALE GENOMIC DNA]</scope>
    <source>
        <strain evidence="2 3">CBS 109695</strain>
    </source>
</reference>
<keyword evidence="3" id="KW-1185">Reference proteome</keyword>
<evidence type="ECO:0000256" key="1">
    <source>
        <dbReference type="SAM" id="MobiDB-lite"/>
    </source>
</evidence>
<protein>
    <submittedName>
        <fullName evidence="2">Uncharacterized protein</fullName>
    </submittedName>
</protein>
<dbReference type="EMBL" id="KV417582">
    <property type="protein sequence ID" value="KZP17472.1"/>
    <property type="molecule type" value="Genomic_DNA"/>
</dbReference>
<feature type="compositionally biased region" description="Acidic residues" evidence="1">
    <location>
        <begin position="109"/>
        <end position="118"/>
    </location>
</feature>